<organism evidence="1 2">
    <name type="scientific">Paraprevotella xylaniphila YIT 11841</name>
    <dbReference type="NCBI Taxonomy" id="762982"/>
    <lineage>
        <taxon>Bacteria</taxon>
        <taxon>Pseudomonadati</taxon>
        <taxon>Bacteroidota</taxon>
        <taxon>Bacteroidia</taxon>
        <taxon>Bacteroidales</taxon>
        <taxon>Prevotellaceae</taxon>
        <taxon>Paraprevotella</taxon>
    </lineage>
</organism>
<proteinExistence type="predicted"/>
<dbReference type="Proteomes" id="UP000005546">
    <property type="component" value="Unassembled WGS sequence"/>
</dbReference>
<keyword evidence="2" id="KW-1185">Reference proteome</keyword>
<comment type="caution">
    <text evidence="1">The sequence shown here is derived from an EMBL/GenBank/DDBJ whole genome shotgun (WGS) entry which is preliminary data.</text>
</comment>
<sequence length="41" mass="4892">MEREKDFSYFAVGVSLSYKRRMFLGKDWLIDFKNGGVKRES</sequence>
<dbReference type="STRING" id="762982.HMPREF9442_00287"/>
<reference evidence="1 2" key="1">
    <citation type="submission" date="2011-02" db="EMBL/GenBank/DDBJ databases">
        <authorList>
            <person name="Weinstock G."/>
            <person name="Sodergren E."/>
            <person name="Clifton S."/>
            <person name="Fulton L."/>
            <person name="Fulton B."/>
            <person name="Courtney L."/>
            <person name="Fronick C."/>
            <person name="Harrison M."/>
            <person name="Strong C."/>
            <person name="Farmer C."/>
            <person name="Delahaunty K."/>
            <person name="Markovic C."/>
            <person name="Hall O."/>
            <person name="Minx P."/>
            <person name="Tomlinson C."/>
            <person name="Mitreva M."/>
            <person name="Hou S."/>
            <person name="Chen J."/>
            <person name="Wollam A."/>
            <person name="Pepin K.H."/>
            <person name="Johnson M."/>
            <person name="Bhonagiri V."/>
            <person name="Zhang X."/>
            <person name="Suruliraj S."/>
            <person name="Warren W."/>
            <person name="Chinwalla A."/>
            <person name="Mardis E.R."/>
            <person name="Wilson R.K."/>
        </authorList>
    </citation>
    <scope>NUCLEOTIDE SEQUENCE [LARGE SCALE GENOMIC DNA]</scope>
    <source>
        <strain evidence="1 2">YIT 11841</strain>
    </source>
</reference>
<dbReference type="AlphaFoldDB" id="F3QQ50"/>
<evidence type="ECO:0000313" key="1">
    <source>
        <dbReference type="EMBL" id="EGG57340.1"/>
    </source>
</evidence>
<dbReference type="EMBL" id="AFBR01000008">
    <property type="protein sequence ID" value="EGG57340.1"/>
    <property type="molecule type" value="Genomic_DNA"/>
</dbReference>
<name>F3QQ50_9BACT</name>
<accession>F3QQ50</accession>
<protein>
    <submittedName>
        <fullName evidence="1">Uncharacterized protein</fullName>
    </submittedName>
</protein>
<gene>
    <name evidence="1" type="ORF">HMPREF9442_00287</name>
</gene>
<evidence type="ECO:0000313" key="2">
    <source>
        <dbReference type="Proteomes" id="UP000005546"/>
    </source>
</evidence>
<dbReference type="HOGENOM" id="CLU_3274088_0_0_10"/>